<dbReference type="RefSeq" id="WP_011799471.1">
    <property type="nucleotide sequence ID" value="NC_008781.1"/>
</dbReference>
<dbReference type="InterPro" id="IPR014085">
    <property type="entry name" value="Allophanate_hydrolase"/>
</dbReference>
<dbReference type="GO" id="GO:0003824">
    <property type="term" value="F:catalytic activity"/>
    <property type="evidence" value="ECO:0007669"/>
    <property type="project" value="InterPro"/>
</dbReference>
<name>A1VI83_POLNA</name>
<dbReference type="AlphaFoldDB" id="A1VI83"/>
<dbReference type="Pfam" id="PF01425">
    <property type="entry name" value="Amidase"/>
    <property type="match status" value="1"/>
</dbReference>
<sequence>MTQAHISLGIGSLQQAYRDGAFTPLHMVEQVLAAIGDDPNKAWIHRIDAATLRAQALALMARGPEGLPLWGIPFAIKDNIDLAGVPTTAGCPDYAYTPEASATVVQRLLDAGAIAIGKTNLDQFATGLNGTRSPYGACRNAFNPDYVSGGSSAGSAVSVALGHASFSLGTDTAGSGRVPAGFNHLVGLKPSLGLLSTQGVVPACRSLDVVSIFALTADDAQQVFAVAHGYDAQDAYSRPAQPHGFDFGRAAQWRVGVPRAGQLQFFGDSAYARCYADACAHAQALGAELVEIDFEPFAQTARLLYEGPWVAERYQAIRAFIDARPESVFPVTHEITLGGAKPLAADAFAAQYRLRALAQRCAVVWSGIDCMLLPTSPTIHSIQTMLAEPIARNSDFGYYTNFVNLLDYCAIAVPAGFRPDGLPCGVTFVAQAHQDQPLLHLAQRWQRALQGRAATLGATGHAAVPFEAAAAVPSGQVQVAVCGAHLQGQPLNHQLTSRGARLVQRTTTAPEYRLYALPDGRRPGLVRVAEGGAAIEVEVWELPASQFGSFVDGIPAPLGIGRTVLADGRAVAGFICEPAGLQGARDITALGGWRAWLAAA</sequence>
<gene>
    <name evidence="3" type="ordered locus">Pnap_0035</name>
</gene>
<organism evidence="3 4">
    <name type="scientific">Polaromonas naphthalenivorans (strain CJ2)</name>
    <dbReference type="NCBI Taxonomy" id="365044"/>
    <lineage>
        <taxon>Bacteria</taxon>
        <taxon>Pseudomonadati</taxon>
        <taxon>Pseudomonadota</taxon>
        <taxon>Betaproteobacteria</taxon>
        <taxon>Burkholderiales</taxon>
        <taxon>Comamonadaceae</taxon>
        <taxon>Polaromonas</taxon>
    </lineage>
</organism>
<dbReference type="Gene3D" id="3.10.490.10">
    <property type="entry name" value="Gamma-glutamyl cyclotransferase-like"/>
    <property type="match status" value="1"/>
</dbReference>
<reference evidence="4" key="1">
    <citation type="journal article" date="2009" name="Environ. Microbiol.">
        <title>The genome of Polaromonas naphthalenivorans strain CJ2, isolated from coal tar-contaminated sediment, reveals physiological and metabolic versatility and evolution through extensive horizontal gene transfer.</title>
        <authorList>
            <person name="Yagi J.M."/>
            <person name="Sims D."/>
            <person name="Brettin T."/>
            <person name="Bruce D."/>
            <person name="Madsen E.L."/>
        </authorList>
    </citation>
    <scope>NUCLEOTIDE SEQUENCE [LARGE SCALE GENOMIC DNA]</scope>
    <source>
        <strain evidence="4">CJ2</strain>
    </source>
</reference>
<dbReference type="HOGENOM" id="CLU_009600_0_1_4"/>
<dbReference type="KEGG" id="pna:Pnap_0035"/>
<dbReference type="PANTHER" id="PTHR11895:SF169">
    <property type="entry name" value="GLUTAMYL-TRNA(GLN) AMIDOTRANSFERASE"/>
    <property type="match status" value="1"/>
</dbReference>
<feature type="domain" description="Allophanate hydrolase C-terminal" evidence="2">
    <location>
        <begin position="477"/>
        <end position="598"/>
    </location>
</feature>
<dbReference type="Proteomes" id="UP000000644">
    <property type="component" value="Chromosome"/>
</dbReference>
<dbReference type="EMBL" id="CP000529">
    <property type="protein sequence ID" value="ABM35361.1"/>
    <property type="molecule type" value="Genomic_DNA"/>
</dbReference>
<dbReference type="InterPro" id="IPR053844">
    <property type="entry name" value="AH_C"/>
</dbReference>
<dbReference type="NCBIfam" id="TIGR02713">
    <property type="entry name" value="allophanate_hyd"/>
    <property type="match status" value="1"/>
</dbReference>
<dbReference type="InterPro" id="IPR036928">
    <property type="entry name" value="AS_sf"/>
</dbReference>
<dbReference type="Gene3D" id="1.20.58.1700">
    <property type="match status" value="1"/>
</dbReference>
<dbReference type="STRING" id="365044.Pnap_0035"/>
<dbReference type="NCBIfam" id="NF006043">
    <property type="entry name" value="PRK08186.1"/>
    <property type="match status" value="1"/>
</dbReference>
<dbReference type="PANTHER" id="PTHR11895">
    <property type="entry name" value="TRANSAMIDASE"/>
    <property type="match status" value="1"/>
</dbReference>
<protein>
    <submittedName>
        <fullName evidence="3">Ankyrin</fullName>
    </submittedName>
</protein>
<feature type="domain" description="Amidase" evidence="1">
    <location>
        <begin position="44"/>
        <end position="439"/>
    </location>
</feature>
<evidence type="ECO:0000313" key="3">
    <source>
        <dbReference type="EMBL" id="ABM35361.1"/>
    </source>
</evidence>
<dbReference type="Gene3D" id="3.90.1300.10">
    <property type="entry name" value="Amidase signature (AS) domain"/>
    <property type="match status" value="1"/>
</dbReference>
<keyword evidence="4" id="KW-1185">Reference proteome</keyword>
<dbReference type="SUPFAM" id="SSF75304">
    <property type="entry name" value="Amidase signature (AS) enzymes"/>
    <property type="match status" value="1"/>
</dbReference>
<dbReference type="eggNOG" id="COG0154">
    <property type="taxonomic scope" value="Bacteria"/>
</dbReference>
<dbReference type="OrthoDB" id="8872210at2"/>
<proteinExistence type="predicted"/>
<evidence type="ECO:0000259" key="2">
    <source>
        <dbReference type="Pfam" id="PF21986"/>
    </source>
</evidence>
<dbReference type="Pfam" id="PF21986">
    <property type="entry name" value="AH_C"/>
    <property type="match status" value="1"/>
</dbReference>
<evidence type="ECO:0000259" key="1">
    <source>
        <dbReference type="Pfam" id="PF01425"/>
    </source>
</evidence>
<dbReference type="InterPro" id="IPR000120">
    <property type="entry name" value="Amidase"/>
</dbReference>
<evidence type="ECO:0000313" key="4">
    <source>
        <dbReference type="Proteomes" id="UP000000644"/>
    </source>
</evidence>
<accession>A1VI83</accession>
<dbReference type="InterPro" id="IPR023631">
    <property type="entry name" value="Amidase_dom"/>
</dbReference>